<dbReference type="AlphaFoldDB" id="W2PCH9"/>
<dbReference type="VEuPathDB" id="FungiDB:PPTG_19918"/>
<organism evidence="1 2">
    <name type="scientific">Phytophthora nicotianae (strain INRA-310)</name>
    <name type="common">Phytophthora parasitica</name>
    <dbReference type="NCBI Taxonomy" id="761204"/>
    <lineage>
        <taxon>Eukaryota</taxon>
        <taxon>Sar</taxon>
        <taxon>Stramenopiles</taxon>
        <taxon>Oomycota</taxon>
        <taxon>Peronosporomycetes</taxon>
        <taxon>Peronosporales</taxon>
        <taxon>Peronosporaceae</taxon>
        <taxon>Phytophthora</taxon>
    </lineage>
</organism>
<reference evidence="2" key="1">
    <citation type="submission" date="2011-12" db="EMBL/GenBank/DDBJ databases">
        <authorList>
            <consortium name="The Broad Institute Genome Sequencing Platform"/>
            <person name="Russ C."/>
            <person name="Tyler B."/>
            <person name="Panabieres F."/>
            <person name="Shan W."/>
            <person name="Tripathy S."/>
            <person name="Grunwald N."/>
            <person name="Machado M."/>
            <person name="Young S.K."/>
            <person name="Zeng Q."/>
            <person name="Gargeya S."/>
            <person name="Fitzgerald M."/>
            <person name="Haas B."/>
            <person name="Abouelleil A."/>
            <person name="Alvarado L."/>
            <person name="Arachchi H.M."/>
            <person name="Berlin A."/>
            <person name="Chapman S.B."/>
            <person name="Gearin G."/>
            <person name="Goldberg J."/>
            <person name="Griggs A."/>
            <person name="Gujja S."/>
            <person name="Hansen M."/>
            <person name="Heiman D."/>
            <person name="Howarth C."/>
            <person name="Larimer J."/>
            <person name="Lui A."/>
            <person name="MacDonald P.J.P."/>
            <person name="McCowen C."/>
            <person name="Montmayeur A."/>
            <person name="Murphy C."/>
            <person name="Neiman D."/>
            <person name="Pearson M."/>
            <person name="Priest M."/>
            <person name="Roberts A."/>
            <person name="Saif S."/>
            <person name="Shea T."/>
            <person name="Sisk P."/>
            <person name="Stolte C."/>
            <person name="Sykes S."/>
            <person name="Wortman J."/>
            <person name="Nusbaum C."/>
            <person name="Birren B."/>
        </authorList>
    </citation>
    <scope>NUCLEOTIDE SEQUENCE [LARGE SCALE GENOMIC DNA]</scope>
    <source>
        <strain evidence="2">INRA-310</strain>
    </source>
</reference>
<name>W2PCH9_PHYN3</name>
<dbReference type="OrthoDB" id="139856at2759"/>
<dbReference type="GeneID" id="20188602"/>
<evidence type="ECO:0000313" key="1">
    <source>
        <dbReference type="EMBL" id="ETM97918.1"/>
    </source>
</evidence>
<evidence type="ECO:0000313" key="2">
    <source>
        <dbReference type="Proteomes" id="UP000018817"/>
    </source>
</evidence>
<dbReference type="RefSeq" id="XP_008916786.1">
    <property type="nucleotide sequence ID" value="XM_008918538.1"/>
</dbReference>
<proteinExistence type="predicted"/>
<sequence length="105" mass="11499">MVDEPPLLLVKLALPPKLQGLHHVLQVISGFVIPNTIDGAVYNNLQRIIRAGSISTEAKAARQQLSSEQPPMAITTRSNGYISIIHRSAIPIENLLLQLDTIKVE</sequence>
<protein>
    <submittedName>
        <fullName evidence="1">Uncharacterized protein</fullName>
    </submittedName>
</protein>
<dbReference type="EMBL" id="KI669786">
    <property type="protein sequence ID" value="ETM97918.1"/>
    <property type="molecule type" value="Genomic_DNA"/>
</dbReference>
<accession>W2PCH9</accession>
<reference evidence="1 2" key="2">
    <citation type="submission" date="2013-11" db="EMBL/GenBank/DDBJ databases">
        <title>The Genome Sequence of Phytophthora parasitica INRA-310.</title>
        <authorList>
            <consortium name="The Broad Institute Genomics Platform"/>
            <person name="Russ C."/>
            <person name="Tyler B."/>
            <person name="Panabieres F."/>
            <person name="Shan W."/>
            <person name="Tripathy S."/>
            <person name="Grunwald N."/>
            <person name="Machado M."/>
            <person name="Johnson C.S."/>
            <person name="Arredondo F."/>
            <person name="Hong C."/>
            <person name="Coffey M."/>
            <person name="Young S.K."/>
            <person name="Zeng Q."/>
            <person name="Gargeya S."/>
            <person name="Fitzgerald M."/>
            <person name="Abouelleil A."/>
            <person name="Alvarado L."/>
            <person name="Chapman S.B."/>
            <person name="Gainer-Dewar J."/>
            <person name="Goldberg J."/>
            <person name="Griggs A."/>
            <person name="Gujja S."/>
            <person name="Hansen M."/>
            <person name="Howarth C."/>
            <person name="Imamovic A."/>
            <person name="Ireland A."/>
            <person name="Larimer J."/>
            <person name="McCowan C."/>
            <person name="Murphy C."/>
            <person name="Pearson M."/>
            <person name="Poon T.W."/>
            <person name="Priest M."/>
            <person name="Roberts A."/>
            <person name="Saif S."/>
            <person name="Shea T."/>
            <person name="Sykes S."/>
            <person name="Wortman J."/>
            <person name="Nusbaum C."/>
            <person name="Birren B."/>
        </authorList>
    </citation>
    <scope>NUCLEOTIDE SEQUENCE [LARGE SCALE GENOMIC DNA]</scope>
    <source>
        <strain evidence="1 2">INRA-310</strain>
    </source>
</reference>
<gene>
    <name evidence="1" type="ORF">PPTG_19918</name>
</gene>
<dbReference type="Proteomes" id="UP000018817">
    <property type="component" value="Unassembled WGS sequence"/>
</dbReference>